<dbReference type="EMBL" id="CAJVPV010013896">
    <property type="protein sequence ID" value="CAG8681051.1"/>
    <property type="molecule type" value="Genomic_DNA"/>
</dbReference>
<comment type="caution">
    <text evidence="2">The sequence shown here is derived from an EMBL/GenBank/DDBJ whole genome shotgun (WGS) entry which is preliminary data.</text>
</comment>
<gene>
    <name evidence="2" type="ORF">AMORRO_LOCUS11245</name>
</gene>
<evidence type="ECO:0000313" key="3">
    <source>
        <dbReference type="Proteomes" id="UP000789342"/>
    </source>
</evidence>
<dbReference type="Proteomes" id="UP000789342">
    <property type="component" value="Unassembled WGS sequence"/>
</dbReference>
<feature type="non-terminal residue" evidence="2">
    <location>
        <position position="87"/>
    </location>
</feature>
<evidence type="ECO:0000256" key="1">
    <source>
        <dbReference type="SAM" id="MobiDB-lite"/>
    </source>
</evidence>
<evidence type="ECO:0000313" key="2">
    <source>
        <dbReference type="EMBL" id="CAG8681051.1"/>
    </source>
</evidence>
<feature type="region of interest" description="Disordered" evidence="1">
    <location>
        <begin position="67"/>
        <end position="87"/>
    </location>
</feature>
<accession>A0A9N9EKU4</accession>
<proteinExistence type="predicted"/>
<sequence length="87" mass="9731">VLGKEACMDFIGKRGKIRNQYKFIISPSEVLSHGKGIASSANNKPTSSDDYLDEFLEEPNTAWLTSHENENLPTSIYKNSNLPSDNR</sequence>
<name>A0A9N9EKU4_9GLOM</name>
<keyword evidence="3" id="KW-1185">Reference proteome</keyword>
<organism evidence="2 3">
    <name type="scientific">Acaulospora morrowiae</name>
    <dbReference type="NCBI Taxonomy" id="94023"/>
    <lineage>
        <taxon>Eukaryota</taxon>
        <taxon>Fungi</taxon>
        <taxon>Fungi incertae sedis</taxon>
        <taxon>Mucoromycota</taxon>
        <taxon>Glomeromycotina</taxon>
        <taxon>Glomeromycetes</taxon>
        <taxon>Diversisporales</taxon>
        <taxon>Acaulosporaceae</taxon>
        <taxon>Acaulospora</taxon>
    </lineage>
</organism>
<dbReference type="AlphaFoldDB" id="A0A9N9EKU4"/>
<reference evidence="2" key="1">
    <citation type="submission" date="2021-06" db="EMBL/GenBank/DDBJ databases">
        <authorList>
            <person name="Kallberg Y."/>
            <person name="Tangrot J."/>
            <person name="Rosling A."/>
        </authorList>
    </citation>
    <scope>NUCLEOTIDE SEQUENCE</scope>
    <source>
        <strain evidence="2">CL551</strain>
    </source>
</reference>
<protein>
    <submittedName>
        <fullName evidence="2">3535_t:CDS:1</fullName>
    </submittedName>
</protein>